<dbReference type="Pfam" id="PF01341">
    <property type="entry name" value="Glyco_hydro_6"/>
    <property type="match status" value="1"/>
</dbReference>
<evidence type="ECO:0000256" key="8">
    <source>
        <dbReference type="PIRSR" id="PIRSR001100-1"/>
    </source>
</evidence>
<reference evidence="14" key="1">
    <citation type="journal article" date="2018" name="Nat. Microbiol.">
        <title>Leveraging single-cell genomics to expand the fungal tree of life.</title>
        <authorList>
            <person name="Ahrendt S.R."/>
            <person name="Quandt C.A."/>
            <person name="Ciobanu D."/>
            <person name="Clum A."/>
            <person name="Salamov A."/>
            <person name="Andreopoulos B."/>
            <person name="Cheng J.F."/>
            <person name="Woyke T."/>
            <person name="Pelin A."/>
            <person name="Henrissat B."/>
            <person name="Reynolds N.K."/>
            <person name="Benny G.L."/>
            <person name="Smith M.E."/>
            <person name="James T.Y."/>
            <person name="Grigoriev I.V."/>
        </authorList>
    </citation>
    <scope>NUCLEOTIDE SEQUENCE [LARGE SCALE GENOMIC DNA]</scope>
</reference>
<dbReference type="PIRSF" id="PIRSF001100">
    <property type="entry name" value="Beta_cellobiohydrolase"/>
    <property type="match status" value="1"/>
</dbReference>
<evidence type="ECO:0000256" key="10">
    <source>
        <dbReference type="PROSITE-ProRule" id="PRU10057"/>
    </source>
</evidence>
<dbReference type="GO" id="GO:0004553">
    <property type="term" value="F:hydrolase activity, hydrolyzing O-glycosyl compounds"/>
    <property type="evidence" value="ECO:0007669"/>
    <property type="project" value="InterPro"/>
</dbReference>
<keyword evidence="7 11" id="KW-0624">Polysaccharide degradation</keyword>
<feature type="binding site" evidence="9">
    <location>
        <position position="107"/>
    </location>
    <ligand>
        <name>substrate</name>
    </ligand>
</feature>
<feature type="signal peptide" evidence="11">
    <location>
        <begin position="1"/>
        <end position="20"/>
    </location>
</feature>
<proteinExistence type="inferred from homology"/>
<keyword evidence="5 11" id="KW-0119">Carbohydrate metabolism</keyword>
<keyword evidence="1 11" id="KW-0732">Signal</keyword>
<evidence type="ECO:0000256" key="4">
    <source>
        <dbReference type="ARBA" id="ARBA00023157"/>
    </source>
</evidence>
<dbReference type="OrthoDB" id="2115069at2759"/>
<evidence type="ECO:0000256" key="7">
    <source>
        <dbReference type="ARBA" id="ARBA00023326"/>
    </source>
</evidence>
<dbReference type="PANTHER" id="PTHR34876:SF4">
    <property type="entry name" value="1,4-BETA-D-GLUCAN CELLOBIOHYDROLASE C-RELATED"/>
    <property type="match status" value="1"/>
</dbReference>
<dbReference type="PROSITE" id="PS00656">
    <property type="entry name" value="GLYCOSYL_HYDROL_F6_2"/>
    <property type="match status" value="1"/>
</dbReference>
<feature type="binding site" evidence="9">
    <location>
        <position position="375"/>
    </location>
    <ligand>
        <name>substrate</name>
    </ligand>
</feature>
<evidence type="ECO:0000256" key="12">
    <source>
        <dbReference type="SAM" id="MobiDB-lite"/>
    </source>
</evidence>
<feature type="region of interest" description="Disordered" evidence="12">
    <location>
        <begin position="44"/>
        <end position="67"/>
    </location>
</feature>
<dbReference type="InterPro" id="IPR016288">
    <property type="entry name" value="Beta_cellobiohydrolase"/>
</dbReference>
<evidence type="ECO:0000313" key="13">
    <source>
        <dbReference type="EMBL" id="RKO93381.1"/>
    </source>
</evidence>
<feature type="binding site" evidence="9">
    <location>
        <position position="237"/>
    </location>
    <ligand>
        <name>substrate</name>
    </ligand>
</feature>
<gene>
    <name evidence="13" type="ORF">BDK51DRAFT_16188</name>
</gene>
<dbReference type="GO" id="GO:0030245">
    <property type="term" value="P:cellulose catabolic process"/>
    <property type="evidence" value="ECO:0007669"/>
    <property type="project" value="UniProtKB-KW"/>
</dbReference>
<evidence type="ECO:0000256" key="9">
    <source>
        <dbReference type="PIRSR" id="PIRSR001100-2"/>
    </source>
</evidence>
<keyword evidence="2 11" id="KW-0378">Hydrolase</keyword>
<comment type="similarity">
    <text evidence="11">Belongs to the glycosyl hydrolase family 6.</text>
</comment>
<dbReference type="EC" id="3.2.1.-" evidence="11"/>
<dbReference type="InterPro" id="IPR001524">
    <property type="entry name" value="Glyco_hydro_6_CS"/>
</dbReference>
<organism evidence="13 14">
    <name type="scientific">Blyttiomyces helicus</name>
    <dbReference type="NCBI Taxonomy" id="388810"/>
    <lineage>
        <taxon>Eukaryota</taxon>
        <taxon>Fungi</taxon>
        <taxon>Fungi incertae sedis</taxon>
        <taxon>Chytridiomycota</taxon>
        <taxon>Chytridiomycota incertae sedis</taxon>
        <taxon>Chytridiomycetes</taxon>
        <taxon>Chytridiomycetes incertae sedis</taxon>
        <taxon>Blyttiomyces</taxon>
    </lineage>
</organism>
<dbReference type="PANTHER" id="PTHR34876">
    <property type="match status" value="1"/>
</dbReference>
<name>A0A4P9WK84_9FUNG</name>
<keyword evidence="6 11" id="KW-0326">Glycosidase</keyword>
<feature type="chain" id="PRO_5021040590" description="Glucanase" evidence="11">
    <location>
        <begin position="21"/>
        <end position="432"/>
    </location>
</feature>
<feature type="binding site" evidence="9">
    <location>
        <position position="279"/>
    </location>
    <ligand>
        <name>substrate</name>
    </ligand>
</feature>
<evidence type="ECO:0000313" key="14">
    <source>
        <dbReference type="Proteomes" id="UP000269721"/>
    </source>
</evidence>
<dbReference type="Gene3D" id="3.20.20.40">
    <property type="entry name" value="1, 4-beta cellobiohydrolase"/>
    <property type="match status" value="1"/>
</dbReference>
<feature type="binding site" evidence="9">
    <location>
        <position position="348"/>
    </location>
    <ligand>
        <name>substrate</name>
    </ligand>
</feature>
<dbReference type="InterPro" id="IPR036434">
    <property type="entry name" value="Beta_cellobiohydrolase_sf"/>
</dbReference>
<evidence type="ECO:0000256" key="3">
    <source>
        <dbReference type="ARBA" id="ARBA00023001"/>
    </source>
</evidence>
<dbReference type="PRINTS" id="PR00733">
    <property type="entry name" value="GLHYDRLASE6"/>
</dbReference>
<accession>A0A4P9WK84</accession>
<feature type="binding site" evidence="9">
    <location>
        <position position="105"/>
    </location>
    <ligand>
        <name>substrate</name>
    </ligand>
</feature>
<feature type="binding site" evidence="9">
    <location>
        <position position="240"/>
    </location>
    <ligand>
        <name>substrate</name>
    </ligand>
</feature>
<dbReference type="EMBL" id="KZ994264">
    <property type="protein sequence ID" value="RKO93381.1"/>
    <property type="molecule type" value="Genomic_DNA"/>
</dbReference>
<dbReference type="Proteomes" id="UP000269721">
    <property type="component" value="Unassembled WGS sequence"/>
</dbReference>
<evidence type="ECO:0000256" key="6">
    <source>
        <dbReference type="ARBA" id="ARBA00023295"/>
    </source>
</evidence>
<feature type="compositionally biased region" description="Polar residues" evidence="12">
    <location>
        <begin position="44"/>
        <end position="53"/>
    </location>
</feature>
<feature type="active site" description="Proton acceptor" evidence="8">
    <location>
        <position position="381"/>
    </location>
</feature>
<dbReference type="AlphaFoldDB" id="A0A4P9WK84"/>
<evidence type="ECO:0000256" key="11">
    <source>
        <dbReference type="RuleBase" id="RU361186"/>
    </source>
</evidence>
<keyword evidence="14" id="KW-1185">Reference proteome</keyword>
<protein>
    <recommendedName>
        <fullName evidence="11">Glucanase</fullName>
        <ecNumber evidence="11">3.2.1.-</ecNumber>
    </recommendedName>
</protein>
<feature type="active site" description="Proton donor" evidence="8 10">
    <location>
        <position position="192"/>
    </location>
</feature>
<evidence type="ECO:0000256" key="1">
    <source>
        <dbReference type="ARBA" id="ARBA00022729"/>
    </source>
</evidence>
<evidence type="ECO:0000256" key="5">
    <source>
        <dbReference type="ARBA" id="ARBA00023277"/>
    </source>
</evidence>
<dbReference type="SUPFAM" id="SSF51989">
    <property type="entry name" value="Glycosyl hydrolases family 6, cellulases"/>
    <property type="match status" value="1"/>
</dbReference>
<sequence>MLLASAIIGAIVSSALPASARPVINNNPYAGAIGYVDPGKLPPSSRSSINATDPTHHKATCRSSTLHSHPPFHAEYVASINTSIQIDPSITAQAQVVQTVSTAIWIDTMARLPLVASNLQAAAQIATAANPVVIQFVVYDLPGRDCHALASNGEIPVGGINTYKADYIDVFAASIKANISPNVRVVLIIEPDSLPNIATNLATPACAASQEGYYEGVSYALSQLSLPGVWMYIDIGHSGWLGWPDNQQAIVPVLQQAINGAISINPNTAVTGFATNTANVDPFYGGGLPPAHQFPLVNGCYDYNCCLDENMYTTAMAGVFGENNLPTRFITDTGRAGQADIRQIWGSWCNVKGAGIGARPQANPAPQMDAWVWIKPPGASDGASGPVGAPGVDGFCVPSNPNGIDAMSGAPHAGLWFHELFVSLVQNANPPL</sequence>
<keyword evidence="3 11" id="KW-0136">Cellulose degradation</keyword>
<keyword evidence="4" id="KW-1015">Disulfide bond</keyword>
<evidence type="ECO:0000256" key="2">
    <source>
        <dbReference type="ARBA" id="ARBA00022801"/>
    </source>
</evidence>